<keyword evidence="1" id="KW-0472">Membrane</keyword>
<reference evidence="3" key="2">
    <citation type="submission" date="2021-03" db="UniProtKB">
        <authorList>
            <consortium name="EnsemblPlants"/>
        </authorList>
    </citation>
    <scope>IDENTIFICATION</scope>
</reference>
<keyword evidence="4" id="KW-1185">Reference proteome</keyword>
<proteinExistence type="predicted"/>
<dbReference type="EMBL" id="UZAU01000078">
    <property type="status" value="NOT_ANNOTATED_CDS"/>
    <property type="molecule type" value="Genomic_DNA"/>
</dbReference>
<dbReference type="AlphaFoldDB" id="A0A803NMB0"/>
<organism evidence="3 4">
    <name type="scientific">Cannabis sativa</name>
    <name type="common">Hemp</name>
    <name type="synonym">Marijuana</name>
    <dbReference type="NCBI Taxonomy" id="3483"/>
    <lineage>
        <taxon>Eukaryota</taxon>
        <taxon>Viridiplantae</taxon>
        <taxon>Streptophyta</taxon>
        <taxon>Embryophyta</taxon>
        <taxon>Tracheophyta</taxon>
        <taxon>Spermatophyta</taxon>
        <taxon>Magnoliopsida</taxon>
        <taxon>eudicotyledons</taxon>
        <taxon>Gunneridae</taxon>
        <taxon>Pentapetalae</taxon>
        <taxon>rosids</taxon>
        <taxon>fabids</taxon>
        <taxon>Rosales</taxon>
        <taxon>Cannabaceae</taxon>
        <taxon>Cannabis</taxon>
    </lineage>
</organism>
<dbReference type="Gramene" id="evm.model.01.2705">
    <property type="protein sequence ID" value="cds.evm.model.01.2705"/>
    <property type="gene ID" value="evm.TU.01.2705"/>
</dbReference>
<feature type="transmembrane region" description="Helical" evidence="1">
    <location>
        <begin position="71"/>
        <end position="94"/>
    </location>
</feature>
<dbReference type="Proteomes" id="UP000596661">
    <property type="component" value="Chromosome 1"/>
</dbReference>
<accession>A0A803NMB0</accession>
<feature type="transmembrane region" description="Helical" evidence="1">
    <location>
        <begin position="40"/>
        <end position="59"/>
    </location>
</feature>
<dbReference type="Pfam" id="PF14111">
    <property type="entry name" value="DUF4283"/>
    <property type="match status" value="1"/>
</dbReference>
<feature type="transmembrane region" description="Helical" evidence="1">
    <location>
        <begin position="100"/>
        <end position="122"/>
    </location>
</feature>
<dbReference type="InterPro" id="IPR025558">
    <property type="entry name" value="DUF4283"/>
</dbReference>
<evidence type="ECO:0000259" key="2">
    <source>
        <dbReference type="Pfam" id="PF14111"/>
    </source>
</evidence>
<sequence>MIQLLLTGVQRRFSSASVNPLGRRLLRRSSSSVGVVSRVYVLSIVTWGRIWLLGCVSLIRVCSGCVWVSGLLVGLWCWVGMLLVFLVFLGSVVLVSCYRVFLEFLGSVVLGWGVTGCCVPGVRLKLGGTLYQEVDEQYANISLEGEDDGELGIDFLVPDDQALNVELCIMGRLLTGRAIDFEAMRHVMAFLWQPGKGVYAKDIDTNRYLFHFFHEIDLERVVEGSPWTFNRVQFVFHKLRRRDDPKRVVLNNLDIWVQIHGLQPGLKSASVVEN</sequence>
<dbReference type="PANTHER" id="PTHR31286">
    <property type="entry name" value="GLYCINE-RICH CELL WALL STRUCTURAL PROTEIN 1.8-LIKE"/>
    <property type="match status" value="1"/>
</dbReference>
<evidence type="ECO:0000313" key="4">
    <source>
        <dbReference type="Proteomes" id="UP000596661"/>
    </source>
</evidence>
<dbReference type="EnsemblPlants" id="evm.model.01.2705">
    <property type="protein sequence ID" value="cds.evm.model.01.2705"/>
    <property type="gene ID" value="evm.TU.01.2705"/>
</dbReference>
<keyword evidence="1" id="KW-0812">Transmembrane</keyword>
<protein>
    <recommendedName>
        <fullName evidence="2">DUF4283 domain-containing protein</fullName>
    </recommendedName>
</protein>
<name>A0A803NMB0_CANSA</name>
<dbReference type="InterPro" id="IPR040256">
    <property type="entry name" value="At4g02000-like"/>
</dbReference>
<evidence type="ECO:0000256" key="1">
    <source>
        <dbReference type="SAM" id="Phobius"/>
    </source>
</evidence>
<feature type="domain" description="DUF4283" evidence="2">
    <location>
        <begin position="164"/>
        <end position="240"/>
    </location>
</feature>
<evidence type="ECO:0000313" key="3">
    <source>
        <dbReference type="EnsemblPlants" id="cds.evm.model.01.2705"/>
    </source>
</evidence>
<keyword evidence="1" id="KW-1133">Transmembrane helix</keyword>
<dbReference type="PANTHER" id="PTHR31286:SF153">
    <property type="entry name" value="DUF4283 DOMAIN PROTEIN"/>
    <property type="match status" value="1"/>
</dbReference>
<reference evidence="3" key="1">
    <citation type="submission" date="2018-11" db="EMBL/GenBank/DDBJ databases">
        <authorList>
            <person name="Grassa J C."/>
        </authorList>
    </citation>
    <scope>NUCLEOTIDE SEQUENCE [LARGE SCALE GENOMIC DNA]</scope>
</reference>